<keyword evidence="2" id="KW-1133">Transmembrane helix</keyword>
<protein>
    <recommendedName>
        <fullName evidence="3">FAS1 domain-containing protein</fullName>
    </recommendedName>
</protein>
<feature type="region of interest" description="Disordered" evidence="1">
    <location>
        <begin position="330"/>
        <end position="361"/>
    </location>
</feature>
<dbReference type="Proteomes" id="UP000022910">
    <property type="component" value="Unassembled WGS sequence"/>
</dbReference>
<feature type="compositionally biased region" description="Low complexity" evidence="1">
    <location>
        <begin position="423"/>
        <end position="440"/>
    </location>
</feature>
<dbReference type="PANTHER" id="PTHR10900:SF77">
    <property type="entry name" value="FI19380P1"/>
    <property type="match status" value="1"/>
</dbReference>
<dbReference type="OMA" id="HIMDEML"/>
<evidence type="ECO:0000259" key="3">
    <source>
        <dbReference type="PROSITE" id="PS50213"/>
    </source>
</evidence>
<keyword evidence="2" id="KW-0812">Transmembrane</keyword>
<dbReference type="PANTHER" id="PTHR10900">
    <property type="entry name" value="PERIOSTIN-RELATED"/>
    <property type="match status" value="1"/>
</dbReference>
<dbReference type="OrthoDB" id="286301at2759"/>
<dbReference type="SMR" id="A0A015K251"/>
<dbReference type="Gene3D" id="2.30.180.10">
    <property type="entry name" value="FAS1 domain"/>
    <property type="match status" value="2"/>
</dbReference>
<keyword evidence="5" id="KW-1185">Reference proteome</keyword>
<accession>A0A015K251</accession>
<organism evidence="4 5">
    <name type="scientific">Rhizophagus irregularis (strain DAOM 197198w)</name>
    <name type="common">Glomus intraradices</name>
    <dbReference type="NCBI Taxonomy" id="1432141"/>
    <lineage>
        <taxon>Eukaryota</taxon>
        <taxon>Fungi</taxon>
        <taxon>Fungi incertae sedis</taxon>
        <taxon>Mucoromycota</taxon>
        <taxon>Glomeromycotina</taxon>
        <taxon>Glomeromycetes</taxon>
        <taxon>Glomerales</taxon>
        <taxon>Glomeraceae</taxon>
        <taxon>Rhizophagus</taxon>
    </lineage>
</organism>
<dbReference type="SUPFAM" id="SSF82153">
    <property type="entry name" value="FAS1 domain"/>
    <property type="match status" value="2"/>
</dbReference>
<keyword evidence="2" id="KW-0472">Membrane</keyword>
<proteinExistence type="predicted"/>
<evidence type="ECO:0000313" key="5">
    <source>
        <dbReference type="Proteomes" id="UP000022910"/>
    </source>
</evidence>
<dbReference type="STRING" id="1432141.A0A015K251"/>
<sequence>MMILKFLTKISVIIFFLQTLLISIITAQDVTKNLYDNIVADGPQLLALGAVLNTIPKFVTTLKSVGPYTFFAPSNNAFESINATPDEIEQILNYHLIPGKFLLKDFPSISYPKSMFVMAPPATGAKEAKGANVGTGQPIVVEKLPAGGIGIRSGLTSANVLVVDQVASNGVIHIVDKILELPKTPMQTLLQSDRFKSMAKILQSENYGNLADEIAKVNDVGVTILALTDEVIFNSAPKEIAKNLSLINPIFSYHIIPKQIIYSGSVENVVTAKTLKDEIITFTRDNGELYVGNAITKAKIIQADLITYNGVLHVINNVLIPPNIQITPEGNPTVPLPSPSPSVISTKPPSSPSESPKPIPVENSSSNVGIIVASALGGIVGGGLIMIGGFFLIYKKYIKKAKNNQGLFPYTLGHNNINSQPSHYSNYSNYSHTNSNDNYSVPTTNRDIRSLYIGSE</sequence>
<evidence type="ECO:0000313" key="4">
    <source>
        <dbReference type="EMBL" id="EXX61464.1"/>
    </source>
</evidence>
<dbReference type="InterPro" id="IPR050904">
    <property type="entry name" value="Adhesion/Biosynth-related"/>
</dbReference>
<dbReference type="GO" id="GO:0005615">
    <property type="term" value="C:extracellular space"/>
    <property type="evidence" value="ECO:0007669"/>
    <property type="project" value="TreeGrafter"/>
</dbReference>
<dbReference type="SMART" id="SM00554">
    <property type="entry name" value="FAS1"/>
    <property type="match status" value="2"/>
</dbReference>
<gene>
    <name evidence="4" type="ORF">RirG_171030</name>
</gene>
<dbReference type="InterPro" id="IPR000782">
    <property type="entry name" value="FAS1_domain"/>
</dbReference>
<dbReference type="InterPro" id="IPR036378">
    <property type="entry name" value="FAS1_dom_sf"/>
</dbReference>
<feature type="compositionally biased region" description="Pro residues" evidence="1">
    <location>
        <begin position="349"/>
        <end position="359"/>
    </location>
</feature>
<feature type="region of interest" description="Disordered" evidence="1">
    <location>
        <begin position="423"/>
        <end position="443"/>
    </location>
</feature>
<comment type="caution">
    <text evidence="4">The sequence shown here is derived from an EMBL/GenBank/DDBJ whole genome shotgun (WGS) entry which is preliminary data.</text>
</comment>
<feature type="domain" description="FAS1" evidence="3">
    <location>
        <begin position="32"/>
        <end position="179"/>
    </location>
</feature>
<feature type="transmembrane region" description="Helical" evidence="2">
    <location>
        <begin position="368"/>
        <end position="394"/>
    </location>
</feature>
<evidence type="ECO:0000256" key="1">
    <source>
        <dbReference type="SAM" id="MobiDB-lite"/>
    </source>
</evidence>
<dbReference type="Pfam" id="PF02469">
    <property type="entry name" value="Fasciclin"/>
    <property type="match status" value="2"/>
</dbReference>
<dbReference type="EMBL" id="JEMT01025572">
    <property type="protein sequence ID" value="EXX61464.1"/>
    <property type="molecule type" value="Genomic_DNA"/>
</dbReference>
<reference evidence="4 5" key="1">
    <citation type="submission" date="2014-02" db="EMBL/GenBank/DDBJ databases">
        <title>Single nucleus genome sequencing reveals high similarity among nuclei of an endomycorrhizal fungus.</title>
        <authorList>
            <person name="Lin K."/>
            <person name="Geurts R."/>
            <person name="Zhang Z."/>
            <person name="Limpens E."/>
            <person name="Saunders D.G."/>
            <person name="Mu D."/>
            <person name="Pang E."/>
            <person name="Cao H."/>
            <person name="Cha H."/>
            <person name="Lin T."/>
            <person name="Zhou Q."/>
            <person name="Shang Y."/>
            <person name="Li Y."/>
            <person name="Ivanov S."/>
            <person name="Sharma T."/>
            <person name="Velzen R.V."/>
            <person name="Ruijter N.D."/>
            <person name="Aanen D.K."/>
            <person name="Win J."/>
            <person name="Kamoun S."/>
            <person name="Bisseling T."/>
            <person name="Huang S."/>
        </authorList>
    </citation>
    <scope>NUCLEOTIDE SEQUENCE [LARGE SCALE GENOMIC DNA]</scope>
    <source>
        <strain evidence="5">DAOM197198w</strain>
    </source>
</reference>
<dbReference type="HOGENOM" id="CLU_600117_0_0_1"/>
<name>A0A015K251_RHIIW</name>
<dbReference type="AlphaFoldDB" id="A0A015K251"/>
<evidence type="ECO:0000256" key="2">
    <source>
        <dbReference type="SAM" id="Phobius"/>
    </source>
</evidence>
<dbReference type="PROSITE" id="PS50213">
    <property type="entry name" value="FAS1"/>
    <property type="match status" value="2"/>
</dbReference>
<feature type="domain" description="FAS1" evidence="3">
    <location>
        <begin position="182"/>
        <end position="319"/>
    </location>
</feature>